<feature type="transmembrane region" description="Helical" evidence="7">
    <location>
        <begin position="131"/>
        <end position="148"/>
    </location>
</feature>
<sequence>MSTSSTLTVRVAVGVLAAVAVVGVVGPAIAPFDPLAQDTANALAGPTLAHPLGTDYLGRDVLSRLLAGAPVSLLAALLATVIGFALGVIPGLLSVFAPRPVEWLQLRFVDTLLALPFVLFAIAFAGLLGNGIWPAMTAIGILLAPGFFRVSRAAALQVADSQYVEAARLLGATAAWIVSRHVWRRVAPNVVVTAIGSLGAALLVVSSLTFLGIGVEPPAPTWGGMLASDLEYLSQRPLGPVAPALAIIVTVAALNVLADAIGDGRRAGRRRAPKKEVTDAARV</sequence>
<keyword evidence="6 7" id="KW-0472">Membrane</keyword>
<keyword evidence="4 7" id="KW-0812">Transmembrane</keyword>
<feature type="transmembrane region" description="Helical" evidence="7">
    <location>
        <begin position="108"/>
        <end position="125"/>
    </location>
</feature>
<dbReference type="InterPro" id="IPR035906">
    <property type="entry name" value="MetI-like_sf"/>
</dbReference>
<dbReference type="Gene3D" id="1.10.3720.10">
    <property type="entry name" value="MetI-like"/>
    <property type="match status" value="1"/>
</dbReference>
<comment type="subcellular location">
    <subcellularLocation>
        <location evidence="1 7">Cell membrane</location>
        <topology evidence="1 7">Multi-pass membrane protein</topology>
    </subcellularLocation>
</comment>
<dbReference type="Pfam" id="PF00528">
    <property type="entry name" value="BPD_transp_1"/>
    <property type="match status" value="1"/>
</dbReference>
<dbReference type="PROSITE" id="PS50928">
    <property type="entry name" value="ABC_TM1"/>
    <property type="match status" value="1"/>
</dbReference>
<proteinExistence type="inferred from homology"/>
<evidence type="ECO:0000256" key="1">
    <source>
        <dbReference type="ARBA" id="ARBA00004651"/>
    </source>
</evidence>
<dbReference type="EMBL" id="JASJND010000006">
    <property type="protein sequence ID" value="MDJ1114585.1"/>
    <property type="molecule type" value="Genomic_DNA"/>
</dbReference>
<evidence type="ECO:0000259" key="8">
    <source>
        <dbReference type="PROSITE" id="PS50928"/>
    </source>
</evidence>
<evidence type="ECO:0000256" key="6">
    <source>
        <dbReference type="ARBA" id="ARBA00023136"/>
    </source>
</evidence>
<feature type="transmembrane region" description="Helical" evidence="7">
    <location>
        <begin position="241"/>
        <end position="261"/>
    </location>
</feature>
<comment type="caution">
    <text evidence="9">The sequence shown here is derived from an EMBL/GenBank/DDBJ whole genome shotgun (WGS) entry which is preliminary data.</text>
</comment>
<evidence type="ECO:0000313" key="9">
    <source>
        <dbReference type="EMBL" id="MDJ1114585.1"/>
    </source>
</evidence>
<dbReference type="PANTHER" id="PTHR43386">
    <property type="entry name" value="OLIGOPEPTIDE TRANSPORT SYSTEM PERMEASE PROTEIN APPC"/>
    <property type="match status" value="1"/>
</dbReference>
<dbReference type="PANTHER" id="PTHR43386:SF25">
    <property type="entry name" value="PEPTIDE ABC TRANSPORTER PERMEASE PROTEIN"/>
    <property type="match status" value="1"/>
</dbReference>
<keyword evidence="3" id="KW-1003">Cell membrane</keyword>
<evidence type="ECO:0000256" key="7">
    <source>
        <dbReference type="RuleBase" id="RU363032"/>
    </source>
</evidence>
<feature type="domain" description="ABC transmembrane type-1" evidence="8">
    <location>
        <begin position="69"/>
        <end position="258"/>
    </location>
</feature>
<evidence type="ECO:0000256" key="5">
    <source>
        <dbReference type="ARBA" id="ARBA00022989"/>
    </source>
</evidence>
<dbReference type="RefSeq" id="WP_283716237.1">
    <property type="nucleotide sequence ID" value="NZ_JASJND010000006.1"/>
</dbReference>
<dbReference type="SUPFAM" id="SSF161098">
    <property type="entry name" value="MetI-like"/>
    <property type="match status" value="1"/>
</dbReference>
<keyword evidence="10" id="KW-1185">Reference proteome</keyword>
<feature type="transmembrane region" description="Helical" evidence="7">
    <location>
        <begin position="7"/>
        <end position="30"/>
    </location>
</feature>
<keyword evidence="5 7" id="KW-1133">Transmembrane helix</keyword>
<dbReference type="Proteomes" id="UP001321481">
    <property type="component" value="Unassembled WGS sequence"/>
</dbReference>
<gene>
    <name evidence="9" type="ORF">QNI14_08975</name>
</gene>
<accession>A0ABT6ZFS5</accession>
<organism evidence="9 10">
    <name type="scientific">Microbacterium dauci</name>
    <dbReference type="NCBI Taxonomy" id="3048008"/>
    <lineage>
        <taxon>Bacteria</taxon>
        <taxon>Bacillati</taxon>
        <taxon>Actinomycetota</taxon>
        <taxon>Actinomycetes</taxon>
        <taxon>Micrococcales</taxon>
        <taxon>Microbacteriaceae</taxon>
        <taxon>Microbacterium</taxon>
    </lineage>
</organism>
<feature type="transmembrane region" description="Helical" evidence="7">
    <location>
        <begin position="73"/>
        <end position="96"/>
    </location>
</feature>
<evidence type="ECO:0000256" key="3">
    <source>
        <dbReference type="ARBA" id="ARBA00022475"/>
    </source>
</evidence>
<feature type="transmembrane region" description="Helical" evidence="7">
    <location>
        <begin position="190"/>
        <end position="215"/>
    </location>
</feature>
<reference evidence="9 10" key="1">
    <citation type="submission" date="2023-05" db="EMBL/GenBank/DDBJ databases">
        <title>Microbacterium dauci sp.nov., Isolated from Carrot Rhizosphere Soil.</title>
        <authorList>
            <person name="Xiao Z."/>
            <person name="Zheng J."/>
        </authorList>
    </citation>
    <scope>NUCLEOTIDE SEQUENCE [LARGE SCALE GENOMIC DNA]</scope>
    <source>
        <strain evidence="9 10">LX3-4</strain>
    </source>
</reference>
<dbReference type="CDD" id="cd06261">
    <property type="entry name" value="TM_PBP2"/>
    <property type="match status" value="1"/>
</dbReference>
<protein>
    <submittedName>
        <fullName evidence="9">ABC transporter permease</fullName>
    </submittedName>
</protein>
<evidence type="ECO:0000313" key="10">
    <source>
        <dbReference type="Proteomes" id="UP001321481"/>
    </source>
</evidence>
<comment type="similarity">
    <text evidence="7">Belongs to the binding-protein-dependent transport system permease family.</text>
</comment>
<evidence type="ECO:0000256" key="2">
    <source>
        <dbReference type="ARBA" id="ARBA00022448"/>
    </source>
</evidence>
<keyword evidence="2 7" id="KW-0813">Transport</keyword>
<evidence type="ECO:0000256" key="4">
    <source>
        <dbReference type="ARBA" id="ARBA00022692"/>
    </source>
</evidence>
<name>A0ABT6ZFS5_9MICO</name>
<dbReference type="InterPro" id="IPR050366">
    <property type="entry name" value="BP-dependent_transpt_permease"/>
</dbReference>
<dbReference type="InterPro" id="IPR000515">
    <property type="entry name" value="MetI-like"/>
</dbReference>